<feature type="repeat" description="WD" evidence="4">
    <location>
        <begin position="177"/>
        <end position="203"/>
    </location>
</feature>
<dbReference type="PANTHER" id="PTHR19853:SF0">
    <property type="entry name" value="WD REPEAT-CONTAINING PROTEIN 3"/>
    <property type="match status" value="1"/>
</dbReference>
<accession>A0A4P9X3U2</accession>
<evidence type="ECO:0000256" key="3">
    <source>
        <dbReference type="ARBA" id="ARBA00038229"/>
    </source>
</evidence>
<dbReference type="InterPro" id="IPR051570">
    <property type="entry name" value="TBC1_cilium_biogenesis"/>
</dbReference>
<dbReference type="PANTHER" id="PTHR19853">
    <property type="entry name" value="WD REPEAT CONTAINING PROTEIN 3 WDR3"/>
    <property type="match status" value="1"/>
</dbReference>
<keyword evidence="1 4" id="KW-0853">WD repeat</keyword>
<dbReference type="AlphaFoldDB" id="A0A4P9X3U2"/>
<feature type="domain" description="Small-subunit processome Utp12" evidence="6">
    <location>
        <begin position="869"/>
        <end position="970"/>
    </location>
</feature>
<proteinExistence type="inferred from homology"/>
<dbReference type="InterPro" id="IPR020472">
    <property type="entry name" value="WD40_PAC1"/>
</dbReference>
<evidence type="ECO:0000256" key="4">
    <source>
        <dbReference type="PROSITE-ProRule" id="PRU00221"/>
    </source>
</evidence>
<evidence type="ECO:0000313" key="8">
    <source>
        <dbReference type="Proteomes" id="UP000274922"/>
    </source>
</evidence>
<sequence length="1028" mass="111939">MVKLYQKYECASTFGLINTPQSNVLTLGPKTYTAQLENVGVWNSRTGALVMTWKDPENTSEVVLLAASPDGTRIASGHVDGSIRLWDVDAQSLVTVFEGHRSAVVSMAFTPDGAMLASGSRDTTIVIWDLVELRGSHRLRGHRDAVTQVLFLPAITVSDHPDLLAQPGLGNLADLGDAAVLLSASKDSLIKIWDLNTQHCVDTTMAHQPDVSAMLWVPELNALLTSGGDATLKVWNVAVGPLLVRVQNPETGDPAASTLAPVTTTLLQTPVLSLLGQIEHAIGDRITGITLAPDAVPALIVHGYDKTIQLFRIISEDDLKRKLKRRMKRRREKRAQATGGSQPDAAADAEPEPEPVVTALDRLTRWGQFRTTGKIRSVSHANVLHPSDGAFLLTVALTTNALEVYRVDTRTTSADEFATLAHRNALPGHRSDVRAVALSTTEDLILSTSQDEAKVWNRRTQTCVSSFSAASGLGVCCMFVPGNKMFLVGTKQGTLELFDIASNQHVWSLPAHEGAVWSMQMTNDRTGFVTGSADKTVKFWEFALEEVPLMDSSDIAGVELAGPMPTRRMLSVNHTRTLKMTEEVLAVALSPDDQFLAVSLLDSTVKVFYLDSLKFFLSLYGHKLPVLSMAIASDSTIIATASADKTIKLWGLDFGDCHRSWNAHNESVISIAFVWGTHYLFSAGKDGVLKYWDGDHGVLLQALPGHQSELWCLAVGKYGNTVVTGSKDRSLRIWSKTEDLFVPEEERDDQLERMHDLEMTARADRFANTGGIGSGVTPDDAAATGALVSADAAALAERGDATKKTLEALRATDRILEALEVWATDRPALDAYERALAVAASSSSSSSAPAKPTPSPYIMALGLRDTRPEFYVLHVMQAVRSGDLEEALVSLAFAKVTDLLHVVAFWCRMEWEPTFAARVLFALLRMHQRTIASTRTLRTTMAQIRTDLSATLRRQRDLLGWNVAALSFLDRHRAQAEAARVFIDDGATRRSAPTGTVEGVTQALQTVHIHGSKKATAAAKRKRLIITQ</sequence>
<gene>
    <name evidence="7" type="ORF">CXG81DRAFT_14150</name>
</gene>
<dbReference type="FunFam" id="2.130.10.10:FF:000157">
    <property type="entry name" value="WD repeat domain 3"/>
    <property type="match status" value="1"/>
</dbReference>
<feature type="repeat" description="WD" evidence="4">
    <location>
        <begin position="619"/>
        <end position="660"/>
    </location>
</feature>
<dbReference type="GO" id="GO:0030515">
    <property type="term" value="F:snoRNA binding"/>
    <property type="evidence" value="ECO:0007669"/>
    <property type="project" value="TreeGrafter"/>
</dbReference>
<dbReference type="SMART" id="SM00320">
    <property type="entry name" value="WD40"/>
    <property type="match status" value="11"/>
</dbReference>
<feature type="repeat" description="WD" evidence="4">
    <location>
        <begin position="661"/>
        <end position="693"/>
    </location>
</feature>
<dbReference type="STRING" id="1555241.A0A4P9X3U2"/>
<dbReference type="PROSITE" id="PS50294">
    <property type="entry name" value="WD_REPEATS_REGION"/>
    <property type="match status" value="7"/>
</dbReference>
<dbReference type="InterPro" id="IPR001680">
    <property type="entry name" value="WD40_rpt"/>
</dbReference>
<dbReference type="Pfam" id="PF04003">
    <property type="entry name" value="Utp12"/>
    <property type="match status" value="1"/>
</dbReference>
<dbReference type="EMBL" id="ML014263">
    <property type="protein sequence ID" value="RKO99702.1"/>
    <property type="molecule type" value="Genomic_DNA"/>
</dbReference>
<dbReference type="GO" id="GO:0030490">
    <property type="term" value="P:maturation of SSU-rRNA"/>
    <property type="evidence" value="ECO:0007669"/>
    <property type="project" value="TreeGrafter"/>
</dbReference>
<keyword evidence="2" id="KW-0677">Repeat</keyword>
<reference evidence="8" key="1">
    <citation type="journal article" date="2018" name="Nat. Microbiol.">
        <title>Leveraging single-cell genomics to expand the fungal tree of life.</title>
        <authorList>
            <person name="Ahrendt S.R."/>
            <person name="Quandt C.A."/>
            <person name="Ciobanu D."/>
            <person name="Clum A."/>
            <person name="Salamov A."/>
            <person name="Andreopoulos B."/>
            <person name="Cheng J.F."/>
            <person name="Woyke T."/>
            <person name="Pelin A."/>
            <person name="Henrissat B."/>
            <person name="Reynolds N.K."/>
            <person name="Benny G.L."/>
            <person name="Smith M.E."/>
            <person name="James T.Y."/>
            <person name="Grigoriev I.V."/>
        </authorList>
    </citation>
    <scope>NUCLEOTIDE SEQUENCE [LARGE SCALE GENOMIC DNA]</scope>
    <source>
        <strain evidence="8">ATCC 52028</strain>
    </source>
</reference>
<evidence type="ECO:0000313" key="7">
    <source>
        <dbReference type="EMBL" id="RKO99702.1"/>
    </source>
</evidence>
<dbReference type="InterPro" id="IPR019775">
    <property type="entry name" value="WD40_repeat_CS"/>
</dbReference>
<dbReference type="InterPro" id="IPR007148">
    <property type="entry name" value="SSU_processome_Utp12"/>
</dbReference>
<feature type="repeat" description="WD" evidence="4">
    <location>
        <begin position="55"/>
        <end position="96"/>
    </location>
</feature>
<evidence type="ECO:0000256" key="1">
    <source>
        <dbReference type="ARBA" id="ARBA00022574"/>
    </source>
</evidence>
<name>A0A4P9X3U2_9FUNG</name>
<dbReference type="PROSITE" id="PS00678">
    <property type="entry name" value="WD_REPEATS_1"/>
    <property type="match status" value="4"/>
</dbReference>
<dbReference type="SUPFAM" id="SSF117289">
    <property type="entry name" value="Nucleoporin domain"/>
    <property type="match status" value="1"/>
</dbReference>
<protein>
    <recommendedName>
        <fullName evidence="6">Small-subunit processome Utp12 domain-containing protein</fullName>
    </recommendedName>
</protein>
<dbReference type="Pfam" id="PF25173">
    <property type="entry name" value="Beta-prop_WDR3_1st"/>
    <property type="match status" value="1"/>
</dbReference>
<feature type="repeat" description="WD" evidence="4">
    <location>
        <begin position="204"/>
        <end position="245"/>
    </location>
</feature>
<dbReference type="Pfam" id="PF25172">
    <property type="entry name" value="Beta-prop_WDR3_2nd"/>
    <property type="match status" value="1"/>
</dbReference>
<comment type="similarity">
    <text evidence="3">Belongs to the WD repeat WDR3/UTP12 family.</text>
</comment>
<evidence type="ECO:0000259" key="6">
    <source>
        <dbReference type="Pfam" id="PF04003"/>
    </source>
</evidence>
<feature type="repeat" description="WD" evidence="4">
    <location>
        <begin position="509"/>
        <end position="541"/>
    </location>
</feature>
<dbReference type="GO" id="GO:0034388">
    <property type="term" value="C:Pwp2p-containing subcomplex of 90S preribosome"/>
    <property type="evidence" value="ECO:0007669"/>
    <property type="project" value="TreeGrafter"/>
</dbReference>
<feature type="repeat" description="WD" evidence="4">
    <location>
        <begin position="97"/>
        <end position="130"/>
    </location>
</feature>
<feature type="repeat" description="WD" evidence="4">
    <location>
        <begin position="703"/>
        <end position="735"/>
    </location>
</feature>
<dbReference type="Proteomes" id="UP000274922">
    <property type="component" value="Unassembled WGS sequence"/>
</dbReference>
<dbReference type="PRINTS" id="PR00320">
    <property type="entry name" value="GPROTEINBRPT"/>
</dbReference>
<dbReference type="PROSITE" id="PS50082">
    <property type="entry name" value="WD_REPEATS_2"/>
    <property type="match status" value="8"/>
</dbReference>
<dbReference type="SUPFAM" id="SSF50978">
    <property type="entry name" value="WD40 repeat-like"/>
    <property type="match status" value="1"/>
</dbReference>
<dbReference type="OrthoDB" id="407922at2759"/>
<evidence type="ECO:0000256" key="5">
    <source>
        <dbReference type="SAM" id="MobiDB-lite"/>
    </source>
</evidence>
<organism evidence="7 8">
    <name type="scientific">Caulochytrium protostelioides</name>
    <dbReference type="NCBI Taxonomy" id="1555241"/>
    <lineage>
        <taxon>Eukaryota</taxon>
        <taxon>Fungi</taxon>
        <taxon>Fungi incertae sedis</taxon>
        <taxon>Chytridiomycota</taxon>
        <taxon>Chytridiomycota incertae sedis</taxon>
        <taxon>Chytridiomycetes</taxon>
        <taxon>Caulochytriales</taxon>
        <taxon>Caulochytriaceae</taxon>
        <taxon>Caulochytrium</taxon>
    </lineage>
</organism>
<dbReference type="InterPro" id="IPR015943">
    <property type="entry name" value="WD40/YVTN_repeat-like_dom_sf"/>
</dbReference>
<dbReference type="Gene3D" id="2.130.10.10">
    <property type="entry name" value="YVTN repeat-like/Quinoprotein amine dehydrogenase"/>
    <property type="match status" value="4"/>
</dbReference>
<evidence type="ECO:0000256" key="2">
    <source>
        <dbReference type="ARBA" id="ARBA00022737"/>
    </source>
</evidence>
<dbReference type="InterPro" id="IPR036322">
    <property type="entry name" value="WD40_repeat_dom_sf"/>
</dbReference>
<dbReference type="GO" id="GO:0032040">
    <property type="term" value="C:small-subunit processome"/>
    <property type="evidence" value="ECO:0007669"/>
    <property type="project" value="TreeGrafter"/>
</dbReference>
<dbReference type="CDD" id="cd00200">
    <property type="entry name" value="WD40"/>
    <property type="match status" value="2"/>
</dbReference>
<feature type="region of interest" description="Disordered" evidence="5">
    <location>
        <begin position="325"/>
        <end position="354"/>
    </location>
</feature>
<keyword evidence="8" id="KW-1185">Reference proteome</keyword>